<accession>J9H155</accession>
<reference evidence="1" key="1">
    <citation type="journal article" date="2012" name="PLoS ONE">
        <title>Gene sets for utilization of primary and secondary nutrition supplies in the distal gut of endangered iberian lynx.</title>
        <authorList>
            <person name="Alcaide M."/>
            <person name="Messina E."/>
            <person name="Richter M."/>
            <person name="Bargiela R."/>
            <person name="Peplies J."/>
            <person name="Huws S.A."/>
            <person name="Newbold C.J."/>
            <person name="Golyshin P.N."/>
            <person name="Simon M.A."/>
            <person name="Lopez G."/>
            <person name="Yakimov M.M."/>
            <person name="Ferrer M."/>
        </authorList>
    </citation>
    <scope>NUCLEOTIDE SEQUENCE</scope>
</reference>
<proteinExistence type="predicted"/>
<gene>
    <name evidence="1" type="ORF">EVA_04793</name>
</gene>
<sequence>MCSCGESPLTARFNLIRIARKKPKTRETALIRRGLDPERFRQWTRNAVECWSTSHAPRVQQ</sequence>
<evidence type="ECO:0000313" key="1">
    <source>
        <dbReference type="EMBL" id="EJX07095.1"/>
    </source>
</evidence>
<dbReference type="AlphaFoldDB" id="J9H155"/>
<name>J9H155_9ZZZZ</name>
<dbReference type="EMBL" id="AMCI01000974">
    <property type="protein sequence ID" value="EJX07095.1"/>
    <property type="molecule type" value="Genomic_DNA"/>
</dbReference>
<protein>
    <submittedName>
        <fullName evidence="1">Uncharacterized protein</fullName>
    </submittedName>
</protein>
<comment type="caution">
    <text evidence="1">The sequence shown here is derived from an EMBL/GenBank/DDBJ whole genome shotgun (WGS) entry which is preliminary data.</text>
</comment>
<organism evidence="1">
    <name type="scientific">gut metagenome</name>
    <dbReference type="NCBI Taxonomy" id="749906"/>
    <lineage>
        <taxon>unclassified sequences</taxon>
        <taxon>metagenomes</taxon>
        <taxon>organismal metagenomes</taxon>
    </lineage>
</organism>